<dbReference type="Pfam" id="PF00024">
    <property type="entry name" value="PAN_1"/>
    <property type="match status" value="4"/>
</dbReference>
<evidence type="ECO:0000259" key="5">
    <source>
        <dbReference type="PROSITE" id="PS51034"/>
    </source>
</evidence>
<dbReference type="AlphaFoldDB" id="A0AAV2PUV6"/>
<name>A0AAV2PUV6_MEGNR</name>
<proteinExistence type="predicted"/>
<evidence type="ECO:0000313" key="6">
    <source>
        <dbReference type="EMBL" id="CAL4063794.1"/>
    </source>
</evidence>
<evidence type="ECO:0000259" key="4">
    <source>
        <dbReference type="PROSITE" id="PS50948"/>
    </source>
</evidence>
<dbReference type="PANTHER" id="PTHR47327:SF9">
    <property type="entry name" value="NO MECHANORECEPTOR POTENTIAL A, ISOFORM A"/>
    <property type="match status" value="1"/>
</dbReference>
<feature type="domain" description="Apple" evidence="4">
    <location>
        <begin position="500"/>
        <end position="590"/>
    </location>
</feature>
<dbReference type="SMART" id="SM00241">
    <property type="entry name" value="ZP"/>
    <property type="match status" value="1"/>
</dbReference>
<evidence type="ECO:0000256" key="1">
    <source>
        <dbReference type="SAM" id="MobiDB-lite"/>
    </source>
</evidence>
<dbReference type="InterPro" id="IPR052774">
    <property type="entry name" value="Celegans_DevNeuronal_Protein"/>
</dbReference>
<dbReference type="Gene3D" id="3.50.4.10">
    <property type="entry name" value="Hepatocyte Growth Factor"/>
    <property type="match status" value="4"/>
</dbReference>
<dbReference type="GO" id="GO:0009653">
    <property type="term" value="P:anatomical structure morphogenesis"/>
    <property type="evidence" value="ECO:0007669"/>
    <property type="project" value="TreeGrafter"/>
</dbReference>
<feature type="region of interest" description="Disordered" evidence="1">
    <location>
        <begin position="458"/>
        <end position="491"/>
    </location>
</feature>
<keyword evidence="2" id="KW-0472">Membrane</keyword>
<dbReference type="SUPFAM" id="SSF57414">
    <property type="entry name" value="Hairpin loop containing domain-like"/>
    <property type="match status" value="4"/>
</dbReference>
<feature type="compositionally biased region" description="Acidic residues" evidence="1">
    <location>
        <begin position="858"/>
        <end position="869"/>
    </location>
</feature>
<keyword evidence="7" id="KW-1185">Reference proteome</keyword>
<feature type="domain" description="Apple" evidence="4">
    <location>
        <begin position="248"/>
        <end position="333"/>
    </location>
</feature>
<comment type="caution">
    <text evidence="6">The sequence shown here is derived from an EMBL/GenBank/DDBJ whole genome shotgun (WGS) entry which is preliminary data.</text>
</comment>
<feature type="signal peptide" evidence="3">
    <location>
        <begin position="1"/>
        <end position="24"/>
    </location>
</feature>
<dbReference type="CDD" id="cd01099">
    <property type="entry name" value="PAN_AP_HGF"/>
    <property type="match status" value="4"/>
</dbReference>
<dbReference type="SMART" id="SM00473">
    <property type="entry name" value="PAN_AP"/>
    <property type="match status" value="4"/>
</dbReference>
<reference evidence="6 7" key="1">
    <citation type="submission" date="2024-05" db="EMBL/GenBank/DDBJ databases">
        <authorList>
            <person name="Wallberg A."/>
        </authorList>
    </citation>
    <scope>NUCLEOTIDE SEQUENCE [LARGE SCALE GENOMIC DNA]</scope>
</reference>
<keyword evidence="3" id="KW-0732">Signal</keyword>
<dbReference type="PANTHER" id="PTHR47327">
    <property type="entry name" value="FI18240P1-RELATED"/>
    <property type="match status" value="1"/>
</dbReference>
<feature type="domain" description="Apple" evidence="4">
    <location>
        <begin position="364"/>
        <end position="447"/>
    </location>
</feature>
<dbReference type="Proteomes" id="UP001497623">
    <property type="component" value="Unassembled WGS sequence"/>
</dbReference>
<keyword evidence="2" id="KW-1133">Transmembrane helix</keyword>
<dbReference type="EMBL" id="CAXKWB010001270">
    <property type="protein sequence ID" value="CAL4063794.1"/>
    <property type="molecule type" value="Genomic_DNA"/>
</dbReference>
<feature type="domain" description="Apple" evidence="4">
    <location>
        <begin position="152"/>
        <end position="241"/>
    </location>
</feature>
<organism evidence="6 7">
    <name type="scientific">Meganyctiphanes norvegica</name>
    <name type="common">Northern krill</name>
    <name type="synonym">Thysanopoda norvegica</name>
    <dbReference type="NCBI Taxonomy" id="48144"/>
    <lineage>
        <taxon>Eukaryota</taxon>
        <taxon>Metazoa</taxon>
        <taxon>Ecdysozoa</taxon>
        <taxon>Arthropoda</taxon>
        <taxon>Crustacea</taxon>
        <taxon>Multicrustacea</taxon>
        <taxon>Malacostraca</taxon>
        <taxon>Eumalacostraca</taxon>
        <taxon>Eucarida</taxon>
        <taxon>Euphausiacea</taxon>
        <taxon>Euphausiidae</taxon>
        <taxon>Meganyctiphanes</taxon>
    </lineage>
</organism>
<feature type="transmembrane region" description="Helical" evidence="2">
    <location>
        <begin position="905"/>
        <end position="929"/>
    </location>
</feature>
<feature type="compositionally biased region" description="Low complexity" evidence="1">
    <location>
        <begin position="458"/>
        <end position="484"/>
    </location>
</feature>
<sequence length="982" mass="110662">MRLRGRKMVQAVGILSVLQILTEASMPVCELGSGDAGEVRYEKILDSRLESSANTADVIRRNDMPETVLSLCRNRCVNDKTAEQQFRRTCTAFDFVPGKRITRYSNSIEYTESKCLLSQQENQYGDPRYIKEKDHLHYREVCYSAVRVKQQCPNRLSVMERMRSHEFLPKDARAVPANSREDCQDKCLNQLTDDPINSTNVCRSGSWDKGLRRCYLSAFTRRTHPQELNENANFDYFENTCLSSDLRCPKNKLVFVKQDNKELGGTYDTAIYQGLNLTQCQDKCLGSPTLFCRSLEYDEQSKTCVLSEEDTTSKKDEMRDSTSQKSVYYELVCMDGAKIHGDYQFVRNENAEKQQLNDRQYRDVRTAFQLFRNRRLELRSGFTGSRGRDRDRLTLAECLDECLEEDSFTCRSVMYSDRLQTCKLSEYDQLNGNTVYDGEYDYYENLIGSNSLGSSNNIGSSNNNYRPGSSGSSGSYRPGGSISSDRYDSGQPVGLAQSQCYTSDNFEAVGSRLRLQQAYIIKYLSVSSLSDCKRECLNERSCKSFNYRYSTFSSRENCELSNEDTHTILDLRNPSHFETDSTSDYYEKERAGGGDCLDVTQQCTDDGMEFILTTSDPFRGRIYTYGYYDRCYERGSGGTTTNLRISGERGRPECGTIKYGETSSNIVVVQFSDNVQTSLDKRYNLTCTITGPGEAVVTSGYIGASNGAPTPIEYLPAENQLQSRVRLQILYGGRPTTTIAVGDPLTFRLEAQSGNSVISDIFATNVVAKDPYTGREVQLIDSRGCPMDNNVFPGLGQARDGDGLEARFNAFKIPESNFLIFEASVKSCRRGCEPAFCTSNNGREELPSYGRRKRAAEDDPLDDEEDGDEEAEIHGIFEVYLNREDIHEEAYIEQKDELCLASSEYYGLVSTIAILVVFLLAALLAIVYCSRKSRQHDLSEKNAMADAGHPFSGSSSQTGNFPGANPRTLTEPSRQVEARWAL</sequence>
<evidence type="ECO:0000256" key="2">
    <source>
        <dbReference type="SAM" id="Phobius"/>
    </source>
</evidence>
<evidence type="ECO:0000256" key="3">
    <source>
        <dbReference type="SAM" id="SignalP"/>
    </source>
</evidence>
<gene>
    <name evidence="6" type="ORF">MNOR_LOCUS3649</name>
</gene>
<protein>
    <submittedName>
        <fullName evidence="6">Uncharacterized protein</fullName>
    </submittedName>
</protein>
<feature type="region of interest" description="Disordered" evidence="1">
    <location>
        <begin position="848"/>
        <end position="869"/>
    </location>
</feature>
<dbReference type="InterPro" id="IPR001507">
    <property type="entry name" value="ZP_dom"/>
</dbReference>
<feature type="domain" description="ZP" evidence="5">
    <location>
        <begin position="602"/>
        <end position="844"/>
    </location>
</feature>
<evidence type="ECO:0000313" key="7">
    <source>
        <dbReference type="Proteomes" id="UP001497623"/>
    </source>
</evidence>
<dbReference type="PROSITE" id="PS51034">
    <property type="entry name" value="ZP_2"/>
    <property type="match status" value="1"/>
</dbReference>
<feature type="region of interest" description="Disordered" evidence="1">
    <location>
        <begin position="944"/>
        <end position="982"/>
    </location>
</feature>
<keyword evidence="2" id="KW-0812">Transmembrane</keyword>
<dbReference type="InterPro" id="IPR003609">
    <property type="entry name" value="Pan_app"/>
</dbReference>
<feature type="chain" id="PRO_5043483577" evidence="3">
    <location>
        <begin position="25"/>
        <end position="982"/>
    </location>
</feature>
<dbReference type="PROSITE" id="PS50948">
    <property type="entry name" value="PAN"/>
    <property type="match status" value="4"/>
</dbReference>
<accession>A0AAV2PUV6</accession>